<proteinExistence type="inferred from homology"/>
<dbReference type="AlphaFoldDB" id="A0A091LE21"/>
<dbReference type="PRINTS" id="PR01908">
    <property type="entry name" value="ADSPHPHTASE"/>
</dbReference>
<dbReference type="GO" id="GO:0004722">
    <property type="term" value="F:protein serine/threonine phosphatase activity"/>
    <property type="evidence" value="ECO:0007669"/>
    <property type="project" value="UniProtKB-EC"/>
</dbReference>
<sequence length="82" mass="9463">FLSYRFIAKNIMRLQRLGITHVLNAAEGKSFMHVNTNAEFYEGTGIRYHGIKANDTQEFNLSRYFEEAADFIEKALSQKDGK</sequence>
<comment type="catalytic activity">
    <reaction evidence="1">
        <text>O-phospho-L-seryl-[protein] + H2O = L-seryl-[protein] + phosphate</text>
        <dbReference type="Rhea" id="RHEA:20629"/>
        <dbReference type="Rhea" id="RHEA-COMP:9863"/>
        <dbReference type="Rhea" id="RHEA-COMP:11604"/>
        <dbReference type="ChEBI" id="CHEBI:15377"/>
        <dbReference type="ChEBI" id="CHEBI:29999"/>
        <dbReference type="ChEBI" id="CHEBI:43474"/>
        <dbReference type="ChEBI" id="CHEBI:83421"/>
        <dbReference type="EC" id="3.1.3.16"/>
    </reaction>
</comment>
<dbReference type="OrthoDB" id="253091at2759"/>
<dbReference type="GO" id="GO:0004725">
    <property type="term" value="F:protein tyrosine phosphatase activity"/>
    <property type="evidence" value="ECO:0007669"/>
    <property type="project" value="UniProtKB-EC"/>
</dbReference>
<dbReference type="GO" id="GO:0046329">
    <property type="term" value="P:negative regulation of JNK cascade"/>
    <property type="evidence" value="ECO:0007669"/>
    <property type="project" value="TreeGrafter"/>
</dbReference>
<comment type="catalytic activity">
    <reaction evidence="1">
        <text>O-phospho-L-tyrosyl-[protein] + H2O = L-tyrosyl-[protein] + phosphate</text>
        <dbReference type="Rhea" id="RHEA:10684"/>
        <dbReference type="Rhea" id="RHEA-COMP:10136"/>
        <dbReference type="Rhea" id="RHEA-COMP:20101"/>
        <dbReference type="ChEBI" id="CHEBI:15377"/>
        <dbReference type="ChEBI" id="CHEBI:43474"/>
        <dbReference type="ChEBI" id="CHEBI:46858"/>
        <dbReference type="ChEBI" id="CHEBI:61978"/>
        <dbReference type="EC" id="3.1.3.48"/>
    </reaction>
</comment>
<comment type="catalytic activity">
    <reaction evidence="1">
        <text>O-phospho-L-threonyl-[protein] + H2O = L-threonyl-[protein] + phosphate</text>
        <dbReference type="Rhea" id="RHEA:47004"/>
        <dbReference type="Rhea" id="RHEA-COMP:11060"/>
        <dbReference type="Rhea" id="RHEA-COMP:11605"/>
        <dbReference type="ChEBI" id="CHEBI:15377"/>
        <dbReference type="ChEBI" id="CHEBI:30013"/>
        <dbReference type="ChEBI" id="CHEBI:43474"/>
        <dbReference type="ChEBI" id="CHEBI:61977"/>
        <dbReference type="EC" id="3.1.3.16"/>
    </reaction>
</comment>
<keyword evidence="1" id="KW-0378">Hydrolase</keyword>
<feature type="non-terminal residue" evidence="2">
    <location>
        <position position="82"/>
    </location>
</feature>
<dbReference type="SUPFAM" id="SSF52799">
    <property type="entry name" value="(Phosphotyrosine protein) phosphatases II"/>
    <property type="match status" value="1"/>
</dbReference>
<comment type="similarity">
    <text evidence="1">Belongs to the protein-tyrosine phosphatase family. Non-receptor class dual specificity subfamily.</text>
</comment>
<reference evidence="2 3" key="1">
    <citation type="submission" date="2014-04" db="EMBL/GenBank/DDBJ databases">
        <title>Genome evolution of avian class.</title>
        <authorList>
            <person name="Zhang G."/>
            <person name="Li C."/>
        </authorList>
    </citation>
    <scope>NUCLEOTIDE SEQUENCE [LARGE SCALE GENOMIC DNA]</scope>
    <source>
        <strain evidence="2">BGI_N323</strain>
    </source>
</reference>
<dbReference type="GO" id="GO:0033549">
    <property type="term" value="F:MAP kinase phosphatase activity"/>
    <property type="evidence" value="ECO:0007669"/>
    <property type="project" value="TreeGrafter"/>
</dbReference>
<dbReference type="PRINTS" id="PR01909">
    <property type="entry name" value="ADSPHPHTASEA"/>
</dbReference>
<dbReference type="GO" id="GO:0008138">
    <property type="term" value="F:protein tyrosine/serine/threonine phosphatase activity"/>
    <property type="evidence" value="ECO:0007669"/>
    <property type="project" value="UniProtKB-UniRule"/>
</dbReference>
<dbReference type="PANTHER" id="PTHR45682">
    <property type="entry name" value="AGAP008228-PA"/>
    <property type="match status" value="1"/>
</dbReference>
<dbReference type="InterPro" id="IPR020405">
    <property type="entry name" value="Atypical_DUSP_subfamA"/>
</dbReference>
<protein>
    <recommendedName>
        <fullName evidence="1">Dual specificity protein phosphatase</fullName>
        <ecNumber evidence="1">3.1.3.16</ecNumber>
        <ecNumber evidence="1">3.1.3.48</ecNumber>
    </recommendedName>
</protein>
<feature type="non-terminal residue" evidence="2">
    <location>
        <position position="1"/>
    </location>
</feature>
<evidence type="ECO:0000313" key="2">
    <source>
        <dbReference type="EMBL" id="KFP54624.1"/>
    </source>
</evidence>
<dbReference type="PANTHER" id="PTHR45682:SF1">
    <property type="entry name" value="DUAL SPECIFICITY PROTEIN PHOSPHATASE 3"/>
    <property type="match status" value="1"/>
</dbReference>
<organism evidence="2 3">
    <name type="scientific">Cathartes aura</name>
    <name type="common">Turkey vulture</name>
    <name type="synonym">Vultur aura</name>
    <dbReference type="NCBI Taxonomy" id="43455"/>
    <lineage>
        <taxon>Eukaryota</taxon>
        <taxon>Metazoa</taxon>
        <taxon>Chordata</taxon>
        <taxon>Craniata</taxon>
        <taxon>Vertebrata</taxon>
        <taxon>Euteleostomi</taxon>
        <taxon>Archelosauria</taxon>
        <taxon>Archosauria</taxon>
        <taxon>Dinosauria</taxon>
        <taxon>Saurischia</taxon>
        <taxon>Theropoda</taxon>
        <taxon>Coelurosauria</taxon>
        <taxon>Aves</taxon>
        <taxon>Neognathae</taxon>
        <taxon>Neoaves</taxon>
        <taxon>Telluraves</taxon>
        <taxon>Accipitrimorphae</taxon>
        <taxon>Accipitriformes</taxon>
        <taxon>Cathartidae</taxon>
        <taxon>Cathartes</taxon>
    </lineage>
</organism>
<keyword evidence="1" id="KW-0904">Protein phosphatase</keyword>
<dbReference type="EC" id="3.1.3.16" evidence="1"/>
<dbReference type="InterPro" id="IPR029021">
    <property type="entry name" value="Prot-tyrosine_phosphatase-like"/>
</dbReference>
<dbReference type="GO" id="GO:0045931">
    <property type="term" value="P:positive regulation of mitotic cell cycle"/>
    <property type="evidence" value="ECO:0007669"/>
    <property type="project" value="TreeGrafter"/>
</dbReference>
<dbReference type="GO" id="GO:0005829">
    <property type="term" value="C:cytosol"/>
    <property type="evidence" value="ECO:0007669"/>
    <property type="project" value="TreeGrafter"/>
</dbReference>
<dbReference type="GO" id="GO:0050868">
    <property type="term" value="P:negative regulation of T cell activation"/>
    <property type="evidence" value="ECO:0007669"/>
    <property type="project" value="TreeGrafter"/>
</dbReference>
<keyword evidence="3" id="KW-1185">Reference proteome</keyword>
<accession>A0A091LE21</accession>
<evidence type="ECO:0000256" key="1">
    <source>
        <dbReference type="RuleBase" id="RU366038"/>
    </source>
</evidence>
<dbReference type="Gene3D" id="3.90.190.10">
    <property type="entry name" value="Protein tyrosine phosphatase superfamily"/>
    <property type="match status" value="1"/>
</dbReference>
<gene>
    <name evidence="2" type="ORF">N323_10990</name>
</gene>
<evidence type="ECO:0000313" key="3">
    <source>
        <dbReference type="Proteomes" id="UP000053745"/>
    </source>
</evidence>
<dbReference type="EMBL" id="KL319895">
    <property type="protein sequence ID" value="KFP54624.1"/>
    <property type="molecule type" value="Genomic_DNA"/>
</dbReference>
<dbReference type="EC" id="3.1.3.48" evidence="1"/>
<comment type="function">
    <text evidence="1">Dual specificity phosphatase able to dephosphorylate phosphotyrosine, phosphoserine and phosphothreonine residues, with a preference for phosphotyrosine as a substrate.</text>
</comment>
<dbReference type="GO" id="GO:0050860">
    <property type="term" value="P:negative regulation of T cell receptor signaling pathway"/>
    <property type="evidence" value="ECO:0007669"/>
    <property type="project" value="TreeGrafter"/>
</dbReference>
<dbReference type="GO" id="GO:0070373">
    <property type="term" value="P:negative regulation of ERK1 and ERK2 cascade"/>
    <property type="evidence" value="ECO:0007669"/>
    <property type="project" value="TreeGrafter"/>
</dbReference>
<dbReference type="Proteomes" id="UP000053745">
    <property type="component" value="Unassembled WGS sequence"/>
</dbReference>
<name>A0A091LE21_CATAU</name>